<dbReference type="VEuPathDB" id="FungiDB:I303_00236"/>
<feature type="domain" description="Protein kinase" evidence="6">
    <location>
        <begin position="30"/>
        <end position="299"/>
    </location>
</feature>
<dbReference type="GO" id="GO:0005737">
    <property type="term" value="C:cytoplasm"/>
    <property type="evidence" value="ECO:0007669"/>
    <property type="project" value="TreeGrafter"/>
</dbReference>
<feature type="compositionally biased region" description="Polar residues" evidence="5">
    <location>
        <begin position="487"/>
        <end position="507"/>
    </location>
</feature>
<dbReference type="EMBL" id="KI894027">
    <property type="protein sequence ID" value="OBR88419.1"/>
    <property type="molecule type" value="Genomic_DNA"/>
</dbReference>
<evidence type="ECO:0000256" key="1">
    <source>
        <dbReference type="ARBA" id="ARBA00012513"/>
    </source>
</evidence>
<dbReference type="Gene3D" id="3.30.200.20">
    <property type="entry name" value="Phosphorylase Kinase, domain 1"/>
    <property type="match status" value="1"/>
</dbReference>
<proteinExistence type="predicted"/>
<keyword evidence="7" id="KW-0808">Transferase</keyword>
<reference evidence="8" key="2">
    <citation type="submission" date="2013-07" db="EMBL/GenBank/DDBJ databases">
        <authorList>
            <consortium name="The Broad Institute Genome Sequencing Platform"/>
            <person name="Cuomo C."/>
            <person name="Litvintseva A."/>
            <person name="Chen Y."/>
            <person name="Heitman J."/>
            <person name="Sun S."/>
            <person name="Springer D."/>
            <person name="Dromer F."/>
            <person name="Young S.K."/>
            <person name="Zeng Q."/>
            <person name="Gargeya S."/>
            <person name="Fitzgerald M."/>
            <person name="Abouelleil A."/>
            <person name="Alvarado L."/>
            <person name="Berlin A.M."/>
            <person name="Chapman S.B."/>
            <person name="Dewar J."/>
            <person name="Goldberg J."/>
            <person name="Griggs A."/>
            <person name="Gujja S."/>
            <person name="Hansen M."/>
            <person name="Howarth C."/>
            <person name="Imamovic A."/>
            <person name="Larimer J."/>
            <person name="McCowan C."/>
            <person name="Murphy C."/>
            <person name="Pearson M."/>
            <person name="Priest M."/>
            <person name="Roberts A."/>
            <person name="Saif S."/>
            <person name="Shea T."/>
            <person name="Sykes S."/>
            <person name="Wortman J."/>
            <person name="Nusbaum C."/>
            <person name="Birren B."/>
        </authorList>
    </citation>
    <scope>NUCLEOTIDE SEQUENCE</scope>
    <source>
        <strain evidence="8">CBS 10117</strain>
    </source>
</reference>
<dbReference type="InterPro" id="IPR017441">
    <property type="entry name" value="Protein_kinase_ATP_BS"/>
</dbReference>
<name>A0A1A6AEE8_9TREE</name>
<feature type="compositionally biased region" description="Polar residues" evidence="5">
    <location>
        <begin position="527"/>
        <end position="537"/>
    </location>
</feature>
<sequence length="898" mass="95611">MVIPNAVSREQAYISSLASQPKDVNPDKLYDKLEIIGKGAYGAVYKGQHKPTGHIVALKIINLDTEDDDVGDIQKEIALLQQLMLGGSGGGGSSGTTPVPNVVKYYGSLMEGPKVWIIMELAEGGSIRTVSRAQPLKELHICVIMREVLLALAALHKNGVIHRDLKAANVLLTISPPRILLCDFGVAALLQSSTSKRSTFVGTPYWMAPEVVTEGKLYDSKADIWSLGITLLEMAYGEPPMSGQPAQRAIMMLSDRKMRAPKLEGDQWSKEMREFVLGCLNEEASDRLAAEDLSKTKWIKQQAKTPLTVLNELIAKYQAWKDSGGQRQSLAPGVGANVDDDDEDGVGVTHDDWAFDTVRSRMSMMIDQKAQDGDIALSPPTARPAPQSLRRLFHDESSSDPDPFQSFAHQQPSTPQSSEGSSSIEQVGRFSSPEAEETIHLPPDSPDSSSTPFDGSTIRQKFMPRNNYNHSDQLSLDTNFDLSSTNTSIAGLSDSQAPTPIARSNTDLPLPPPPSLERGLKPKMSLETLSSVPTSRSQPEDTRPSGGPGLGKPQKRPGGGSMGDGLRGFQFPLVSKGPVPATGMGLGMGRPQAPALTRMHSAAPTVPIPSNSAESPTKPVGNVPSALPLPPRPQMMRQASVAVMEGRAMLNNQAHQQALALAQSSDPLNLNNGPLSPNGLNRNLGIPPSIGLGRPIGPGMTNNPGGIGMMRSRSGSRVDEGHAVGLRDLLKLSAPGPDLPDLLPPSPSTITSIPNKFQFTPSPLANPKQPPSGNSINHSNSNGNSGLTTPLYAQAQNNSSTSSITTSSNGNGGISPVGLAPNYQPSVSPVSAPATTPHEITTPATALANAPLIRPLELNLNPDEVFDELMRNVDDLGNWLEVVNKGLADILKPLDFDT</sequence>
<feature type="compositionally biased region" description="Low complexity" evidence="5">
    <location>
        <begin position="410"/>
        <end position="426"/>
    </location>
</feature>
<feature type="region of interest" description="Disordered" evidence="5">
    <location>
        <begin position="610"/>
        <end position="632"/>
    </location>
</feature>
<evidence type="ECO:0000256" key="2">
    <source>
        <dbReference type="ARBA" id="ARBA00022741"/>
    </source>
</evidence>
<dbReference type="InterPro" id="IPR000719">
    <property type="entry name" value="Prot_kinase_dom"/>
</dbReference>
<feature type="compositionally biased region" description="Low complexity" evidence="5">
    <location>
        <begin position="797"/>
        <end position="809"/>
    </location>
</feature>
<dbReference type="OrthoDB" id="248923at2759"/>
<dbReference type="GO" id="GO:0005524">
    <property type="term" value="F:ATP binding"/>
    <property type="evidence" value="ECO:0007669"/>
    <property type="project" value="UniProtKB-UniRule"/>
</dbReference>
<dbReference type="GeneID" id="28963935"/>
<reference evidence="8" key="3">
    <citation type="submission" date="2024-02" db="EMBL/GenBank/DDBJ databases">
        <title>Comparative genomics of Cryptococcus and Kwoniella reveals pathogenesis evolution and contrasting modes of karyotype evolution via chromosome fusion or intercentromeric recombination.</title>
        <authorList>
            <person name="Coelho M.A."/>
            <person name="David-Palma M."/>
            <person name="Shea T."/>
            <person name="Bowers K."/>
            <person name="McGinley-Smith S."/>
            <person name="Mohammad A.W."/>
            <person name="Gnirke A."/>
            <person name="Yurkov A.M."/>
            <person name="Nowrousian M."/>
            <person name="Sun S."/>
            <person name="Cuomo C.A."/>
            <person name="Heitman J."/>
        </authorList>
    </citation>
    <scope>NUCLEOTIDE SEQUENCE</scope>
    <source>
        <strain evidence="8">CBS 10117</strain>
    </source>
</reference>
<keyword evidence="9" id="KW-1185">Reference proteome</keyword>
<keyword evidence="3 4" id="KW-0067">ATP-binding</keyword>
<dbReference type="Proteomes" id="UP000078595">
    <property type="component" value="Chromosome 1"/>
</dbReference>
<dbReference type="SUPFAM" id="SSF56112">
    <property type="entry name" value="Protein kinase-like (PK-like)"/>
    <property type="match status" value="1"/>
</dbReference>
<evidence type="ECO:0000256" key="4">
    <source>
        <dbReference type="PROSITE-ProRule" id="PRU10141"/>
    </source>
</evidence>
<feature type="region of interest" description="Disordered" evidence="5">
    <location>
        <begin position="487"/>
        <end position="567"/>
    </location>
</feature>
<dbReference type="SMART" id="SM00220">
    <property type="entry name" value="S_TKc"/>
    <property type="match status" value="1"/>
</dbReference>
<dbReference type="PANTHER" id="PTHR48012:SF21">
    <property type="entry name" value="PH DOMAIN-CONTAINING PROTEIN"/>
    <property type="match status" value="1"/>
</dbReference>
<organism evidence="7">
    <name type="scientific">Kwoniella dejecticola CBS 10117</name>
    <dbReference type="NCBI Taxonomy" id="1296121"/>
    <lineage>
        <taxon>Eukaryota</taxon>
        <taxon>Fungi</taxon>
        <taxon>Dikarya</taxon>
        <taxon>Basidiomycota</taxon>
        <taxon>Agaricomycotina</taxon>
        <taxon>Tremellomycetes</taxon>
        <taxon>Tremellales</taxon>
        <taxon>Cryptococcaceae</taxon>
        <taxon>Kwoniella</taxon>
    </lineage>
</organism>
<feature type="binding site" evidence="4">
    <location>
        <position position="59"/>
    </location>
    <ligand>
        <name>ATP</name>
        <dbReference type="ChEBI" id="CHEBI:30616"/>
    </ligand>
</feature>
<dbReference type="PROSITE" id="PS50011">
    <property type="entry name" value="PROTEIN_KINASE_DOM"/>
    <property type="match status" value="1"/>
</dbReference>
<dbReference type="InterPro" id="IPR050629">
    <property type="entry name" value="STE20/SPS1-PAK"/>
</dbReference>
<dbReference type="GO" id="GO:0004674">
    <property type="term" value="F:protein serine/threonine kinase activity"/>
    <property type="evidence" value="ECO:0007669"/>
    <property type="project" value="UniProtKB-EC"/>
</dbReference>
<reference evidence="7" key="1">
    <citation type="submission" date="2013-07" db="EMBL/GenBank/DDBJ databases">
        <title>The Genome Sequence of Cryptococcus dejecticola CBS10117.</title>
        <authorList>
            <consortium name="The Broad Institute Genome Sequencing Platform"/>
            <person name="Cuomo C."/>
            <person name="Litvintseva A."/>
            <person name="Chen Y."/>
            <person name="Heitman J."/>
            <person name="Sun S."/>
            <person name="Springer D."/>
            <person name="Dromer F."/>
            <person name="Young S.K."/>
            <person name="Zeng Q."/>
            <person name="Gargeya S."/>
            <person name="Fitzgerald M."/>
            <person name="Abouelleil A."/>
            <person name="Alvarado L."/>
            <person name="Berlin A.M."/>
            <person name="Chapman S.B."/>
            <person name="Dewar J."/>
            <person name="Goldberg J."/>
            <person name="Griggs A."/>
            <person name="Gujja S."/>
            <person name="Hansen M."/>
            <person name="Howarth C."/>
            <person name="Imamovic A."/>
            <person name="Larimer J."/>
            <person name="McCowan C."/>
            <person name="Murphy C."/>
            <person name="Pearson M."/>
            <person name="Priest M."/>
            <person name="Roberts A."/>
            <person name="Saif S."/>
            <person name="Shea T."/>
            <person name="Sykes S."/>
            <person name="Wortman J."/>
            <person name="Nusbaum C."/>
            <person name="Birren B."/>
        </authorList>
    </citation>
    <scope>NUCLEOTIDE SEQUENCE [LARGE SCALE GENOMIC DNA]</scope>
    <source>
        <strain evidence="7">CBS 10117</strain>
    </source>
</reference>
<dbReference type="STRING" id="1296121.A0A1A6AEE8"/>
<feature type="compositionally biased region" description="Low complexity" evidence="5">
    <location>
        <begin position="772"/>
        <end position="786"/>
    </location>
</feature>
<evidence type="ECO:0000313" key="8">
    <source>
        <dbReference type="EMBL" id="WWC57700.1"/>
    </source>
</evidence>
<feature type="region of interest" description="Disordered" evidence="5">
    <location>
        <begin position="393"/>
        <end position="470"/>
    </location>
</feature>
<protein>
    <recommendedName>
        <fullName evidence="1">non-specific serine/threonine protein kinase</fullName>
        <ecNumber evidence="1">2.7.11.1</ecNumber>
    </recommendedName>
</protein>
<dbReference type="PROSITE" id="PS00107">
    <property type="entry name" value="PROTEIN_KINASE_ATP"/>
    <property type="match status" value="1"/>
</dbReference>
<gene>
    <name evidence="7" type="ORF">I303_00236</name>
    <name evidence="8" type="ORF">I303_100234</name>
</gene>
<dbReference type="InterPro" id="IPR011009">
    <property type="entry name" value="Kinase-like_dom_sf"/>
</dbReference>
<dbReference type="FunFam" id="1.10.510.10:FF:000421">
    <property type="entry name" value="Serine/threonine-protein kinase PAK 6"/>
    <property type="match status" value="1"/>
</dbReference>
<dbReference type="InterPro" id="IPR008271">
    <property type="entry name" value="Ser/Thr_kinase_AS"/>
</dbReference>
<keyword evidence="7" id="KW-0418">Kinase</keyword>
<evidence type="ECO:0000313" key="7">
    <source>
        <dbReference type="EMBL" id="OBR88419.1"/>
    </source>
</evidence>
<evidence type="ECO:0000259" key="6">
    <source>
        <dbReference type="PROSITE" id="PS50011"/>
    </source>
</evidence>
<dbReference type="PROSITE" id="PS00108">
    <property type="entry name" value="PROTEIN_KINASE_ST"/>
    <property type="match status" value="1"/>
</dbReference>
<keyword evidence="2 4" id="KW-0547">Nucleotide-binding</keyword>
<evidence type="ECO:0000256" key="3">
    <source>
        <dbReference type="ARBA" id="ARBA00022840"/>
    </source>
</evidence>
<dbReference type="RefSeq" id="XP_018266261.1">
    <property type="nucleotide sequence ID" value="XM_018403607.1"/>
</dbReference>
<dbReference type="AlphaFoldDB" id="A0A1A6AEE8"/>
<feature type="region of interest" description="Disordered" evidence="5">
    <location>
        <begin position="737"/>
        <end position="820"/>
    </location>
</feature>
<feature type="compositionally biased region" description="Gly residues" evidence="5">
    <location>
        <begin position="557"/>
        <end position="566"/>
    </location>
</feature>
<evidence type="ECO:0000256" key="5">
    <source>
        <dbReference type="SAM" id="MobiDB-lite"/>
    </source>
</evidence>
<evidence type="ECO:0000313" key="9">
    <source>
        <dbReference type="Proteomes" id="UP000078595"/>
    </source>
</evidence>
<accession>A0A1A6AEE8</accession>
<dbReference type="Gene3D" id="1.10.510.10">
    <property type="entry name" value="Transferase(Phosphotransferase) domain 1"/>
    <property type="match status" value="1"/>
</dbReference>
<dbReference type="KEGG" id="kdj:28963935"/>
<dbReference type="EMBL" id="CP144530">
    <property type="protein sequence ID" value="WWC57700.1"/>
    <property type="molecule type" value="Genomic_DNA"/>
</dbReference>
<feature type="region of interest" description="Disordered" evidence="5">
    <location>
        <begin position="324"/>
        <end position="347"/>
    </location>
</feature>
<dbReference type="EC" id="2.7.11.1" evidence="1"/>
<dbReference type="Pfam" id="PF00069">
    <property type="entry name" value="Pkinase"/>
    <property type="match status" value="1"/>
</dbReference>
<dbReference type="PANTHER" id="PTHR48012">
    <property type="entry name" value="STERILE20-LIKE KINASE, ISOFORM B-RELATED"/>
    <property type="match status" value="1"/>
</dbReference>